<dbReference type="Pfam" id="PF00379">
    <property type="entry name" value="Chitin_bind_4"/>
    <property type="match status" value="1"/>
</dbReference>
<feature type="compositionally biased region" description="Low complexity" evidence="2">
    <location>
        <begin position="547"/>
        <end position="575"/>
    </location>
</feature>
<feature type="compositionally biased region" description="Polar residues" evidence="2">
    <location>
        <begin position="487"/>
        <end position="499"/>
    </location>
</feature>
<feature type="region of interest" description="Disordered" evidence="2">
    <location>
        <begin position="139"/>
        <end position="178"/>
    </location>
</feature>
<dbReference type="InterPro" id="IPR000618">
    <property type="entry name" value="Insect_cuticle"/>
</dbReference>
<dbReference type="InterPro" id="IPR050468">
    <property type="entry name" value="Cuticle_Struct_Prot"/>
</dbReference>
<dbReference type="AlphaFoldDB" id="A0A8D8QHH5"/>
<dbReference type="EMBL" id="HBUF01077541">
    <property type="protein sequence ID" value="CAG6631657.1"/>
    <property type="molecule type" value="Transcribed_RNA"/>
</dbReference>
<feature type="compositionally biased region" description="Polar residues" evidence="2">
    <location>
        <begin position="519"/>
        <end position="537"/>
    </location>
</feature>
<dbReference type="GO" id="GO:0008010">
    <property type="term" value="F:structural constituent of chitin-based larval cuticle"/>
    <property type="evidence" value="ECO:0007669"/>
    <property type="project" value="TreeGrafter"/>
</dbReference>
<sequence>MPKLQAAFWFFVLRLLLVNGQEVTEEQSDVTILRQINRLNDDGSYTFGYEAADGSFKIETRDVEGNVKGMFGFVDENGELKRISYSSKNGTGFQASGTIATPVDNVRLNPSYTTVKPPTNHHPFLKRPILILKAMTPVQEENDENDEEEDEEARRTFYNEQHRRRPKQDEREFLRNSRPVPILDNNELTAGRPVMARKILVAKRPSEDANEKRPRGGSGLRRQLGRGQDMADTRGTGSGGYLSGQSPAIPSKLALLASLMNEFEASSRSYPDNGYAGQEQYPKVTYADPDYADYSDVSTPTPSPVPRQLYPITTPIPPPTPGYLARPGINPGVGYRNPYPIVPRESYNAVYNSLREELMEYILQILQQRLLQGQYGLPQQYPNQNIAPPPPLPYAYDQGYNPLRSYIPNQVYQPQSYLPGAGRYPLSYLNGRNYPQQPLPLVSPNIQYSEPVKYPSMEDLTTQNPPPKIFSSRRLIPRRKFRPSPQVEENSYEYTTQASELGGGNLVTSPTRSAPPRYASSTSTTESSRLKSSQPVRNVQIIESESRVSSSTVSGKSSKPITESSSSSINSSSSS</sequence>
<evidence type="ECO:0000313" key="4">
    <source>
        <dbReference type="EMBL" id="CAG6631657.1"/>
    </source>
</evidence>
<feature type="region of interest" description="Disordered" evidence="2">
    <location>
        <begin position="456"/>
        <end position="575"/>
    </location>
</feature>
<dbReference type="GO" id="GO:0062129">
    <property type="term" value="C:chitin-based extracellular matrix"/>
    <property type="evidence" value="ECO:0007669"/>
    <property type="project" value="TreeGrafter"/>
</dbReference>
<organism evidence="4">
    <name type="scientific">Cacopsylla melanoneura</name>
    <dbReference type="NCBI Taxonomy" id="428564"/>
    <lineage>
        <taxon>Eukaryota</taxon>
        <taxon>Metazoa</taxon>
        <taxon>Ecdysozoa</taxon>
        <taxon>Arthropoda</taxon>
        <taxon>Hexapoda</taxon>
        <taxon>Insecta</taxon>
        <taxon>Pterygota</taxon>
        <taxon>Neoptera</taxon>
        <taxon>Paraneoptera</taxon>
        <taxon>Hemiptera</taxon>
        <taxon>Sternorrhyncha</taxon>
        <taxon>Psylloidea</taxon>
        <taxon>Psyllidae</taxon>
        <taxon>Psyllinae</taxon>
        <taxon>Cacopsylla</taxon>
    </lineage>
</organism>
<feature type="signal peptide" evidence="3">
    <location>
        <begin position="1"/>
        <end position="20"/>
    </location>
</feature>
<evidence type="ECO:0000256" key="1">
    <source>
        <dbReference type="PROSITE-ProRule" id="PRU00497"/>
    </source>
</evidence>
<protein>
    <submittedName>
        <fullName evidence="4">Uncharacterized protein</fullName>
    </submittedName>
</protein>
<feature type="compositionally biased region" description="Basic and acidic residues" evidence="2">
    <location>
        <begin position="204"/>
        <end position="214"/>
    </location>
</feature>
<dbReference type="PROSITE" id="PS51155">
    <property type="entry name" value="CHIT_BIND_RR_2"/>
    <property type="match status" value="1"/>
</dbReference>
<dbReference type="PANTHER" id="PTHR10380:SF234">
    <property type="entry name" value="CUTICULAR PROTEIN 97EA, ISOFORM A"/>
    <property type="match status" value="1"/>
</dbReference>
<keyword evidence="1" id="KW-0193">Cuticle</keyword>
<accession>A0A8D8QHH5</accession>
<feature type="chain" id="PRO_5034903450" evidence="3">
    <location>
        <begin position="21"/>
        <end position="575"/>
    </location>
</feature>
<name>A0A8D8QHH5_9HEMI</name>
<evidence type="ECO:0000256" key="3">
    <source>
        <dbReference type="SAM" id="SignalP"/>
    </source>
</evidence>
<feature type="region of interest" description="Disordered" evidence="2">
    <location>
        <begin position="201"/>
        <end position="245"/>
    </location>
</feature>
<feature type="compositionally biased region" description="Basic and acidic residues" evidence="2">
    <location>
        <begin position="152"/>
        <end position="175"/>
    </location>
</feature>
<evidence type="ECO:0000256" key="2">
    <source>
        <dbReference type="SAM" id="MobiDB-lite"/>
    </source>
</evidence>
<dbReference type="PANTHER" id="PTHR10380">
    <property type="entry name" value="CUTICLE PROTEIN"/>
    <property type="match status" value="1"/>
</dbReference>
<reference evidence="4" key="1">
    <citation type="submission" date="2021-05" db="EMBL/GenBank/DDBJ databases">
        <authorList>
            <person name="Alioto T."/>
            <person name="Alioto T."/>
            <person name="Gomez Garrido J."/>
        </authorList>
    </citation>
    <scope>NUCLEOTIDE SEQUENCE</scope>
</reference>
<proteinExistence type="predicted"/>
<keyword evidence="3" id="KW-0732">Signal</keyword>
<feature type="compositionally biased region" description="Acidic residues" evidence="2">
    <location>
        <begin position="140"/>
        <end position="151"/>
    </location>
</feature>